<feature type="domain" description="Immunity protein Imm5" evidence="1">
    <location>
        <begin position="13"/>
        <end position="197"/>
    </location>
</feature>
<organism evidence="2 3">
    <name type="scientific">Corallococcus coralloides</name>
    <name type="common">Myxococcus coralloides</name>
    <dbReference type="NCBI Taxonomy" id="184914"/>
    <lineage>
        <taxon>Bacteria</taxon>
        <taxon>Pseudomonadati</taxon>
        <taxon>Myxococcota</taxon>
        <taxon>Myxococcia</taxon>
        <taxon>Myxococcales</taxon>
        <taxon>Cystobacterineae</taxon>
        <taxon>Myxococcaceae</taxon>
        <taxon>Corallococcus</taxon>
    </lineage>
</organism>
<protein>
    <recommendedName>
        <fullName evidence="1">Immunity protein Imm5 domain-containing protein</fullName>
    </recommendedName>
</protein>
<dbReference type="RefSeq" id="WP_128799826.1">
    <property type="nucleotide sequence ID" value="NZ_CP034669.1"/>
</dbReference>
<reference evidence="2 3" key="1">
    <citation type="submission" date="2018-12" db="EMBL/GenBank/DDBJ databases">
        <title>Complete Genome Sequence of the Corallopyronin A producing Myxobacterium Corallococcus coralloides B035.</title>
        <authorList>
            <person name="Bouhired S.M."/>
            <person name="Rupp O."/>
            <person name="Blom J."/>
            <person name="Schaeberle T.F."/>
            <person name="Kehraus S."/>
            <person name="Schiefer A."/>
            <person name="Pfarr K."/>
            <person name="Goesmann A."/>
            <person name="Hoerauf A."/>
            <person name="Koenig G.M."/>
        </authorList>
    </citation>
    <scope>NUCLEOTIDE SEQUENCE [LARGE SCALE GENOMIC DNA]</scope>
    <source>
        <strain evidence="2 3">B035</strain>
    </source>
</reference>
<gene>
    <name evidence="2" type="ORF">EJ065_7199</name>
</gene>
<dbReference type="AlphaFoldDB" id="A0A410S3J2"/>
<dbReference type="Gene3D" id="2.40.30.10">
    <property type="entry name" value="Translation factors"/>
    <property type="match status" value="1"/>
</dbReference>
<dbReference type="EMBL" id="CP034669">
    <property type="protein sequence ID" value="QAT88724.1"/>
    <property type="molecule type" value="Genomic_DNA"/>
</dbReference>
<dbReference type="Proteomes" id="UP000288758">
    <property type="component" value="Chromosome"/>
</dbReference>
<dbReference type="Pfam" id="PF14423">
    <property type="entry name" value="Imm5"/>
    <property type="match status" value="1"/>
</dbReference>
<evidence type="ECO:0000259" key="1">
    <source>
        <dbReference type="Pfam" id="PF14423"/>
    </source>
</evidence>
<accession>A0A410S3J2</accession>
<evidence type="ECO:0000313" key="2">
    <source>
        <dbReference type="EMBL" id="QAT88724.1"/>
    </source>
</evidence>
<proteinExistence type="predicted"/>
<evidence type="ECO:0000313" key="3">
    <source>
        <dbReference type="Proteomes" id="UP000288758"/>
    </source>
</evidence>
<sequence length="311" mass="34013">MGEPEILKSLLQRAIESVRADPVHDLTLGMRRKIWLSLGREQGRGPGYARRVALALTTARHVLPLWELKSSQDRTPHTVLDSVEAMRVGRLDKTEARALWQRAWDHMVELSSSDEDSQGAAAGFSAVQALLTCIDDETFQLTEDDENLRDNQVDAEDMDASMFAAAASAGGPSWDASSDPERRLQFWEWWLSEAVPHAYRAVASSPIEFAVASVNPQPGGVRAAGRIFEGIIRVGDVFSVAFKLTPVRTPEGYGPSIRSDDRPVSIRIEQIRAYGHSFQKLEAGMTAELVLSGDGAESLAQGDVLGGELCV</sequence>
<dbReference type="InterPro" id="IPR025675">
    <property type="entry name" value="Imm5"/>
</dbReference>
<name>A0A410S3J2_CORCK</name>